<dbReference type="SFLD" id="SFLDG01129">
    <property type="entry name" value="C1.5:_HAD__Beta-PGM__Phosphata"/>
    <property type="match status" value="1"/>
</dbReference>
<sequence length="245" mass="26699">MPPTARADNPRMTIRALTLDLDDTLWPLLPTLLRAERAMHDWLAEHAPATARMHGIDAMRELRAEVGRRHPGLAHDLSQLRRVSLLEALRAAGDDPALAEPAFDAFFDARQQVVFYDEVADALDRLASRHRLLAVSNGNADLAATGLSRWFAGSVSARQAGVAKPDPRIFHQACAALDCAPDAVMHVGDDHAADIVGARAAGLHSAWLRREPERVGRIEIDPCAPSGHHWVIGDLTVLADRLLAD</sequence>
<evidence type="ECO:0000256" key="2">
    <source>
        <dbReference type="ARBA" id="ARBA00022801"/>
    </source>
</evidence>
<dbReference type="NCBIfam" id="TIGR01549">
    <property type="entry name" value="HAD-SF-IA-v1"/>
    <property type="match status" value="1"/>
</dbReference>
<dbReference type="NCBIfam" id="TIGR01509">
    <property type="entry name" value="HAD-SF-IA-v3"/>
    <property type="match status" value="1"/>
</dbReference>
<dbReference type="SFLD" id="SFLDS00003">
    <property type="entry name" value="Haloacid_Dehalogenase"/>
    <property type="match status" value="1"/>
</dbReference>
<dbReference type="Gene3D" id="1.20.120.1600">
    <property type="match status" value="1"/>
</dbReference>
<comment type="cofactor">
    <cofactor evidence="1">
        <name>Mg(2+)</name>
        <dbReference type="ChEBI" id="CHEBI:18420"/>
    </cofactor>
</comment>
<accession>A0A4Q7LQT8</accession>
<evidence type="ECO:0000256" key="3">
    <source>
        <dbReference type="ARBA" id="ARBA00022842"/>
    </source>
</evidence>
<evidence type="ECO:0000256" key="1">
    <source>
        <dbReference type="ARBA" id="ARBA00001946"/>
    </source>
</evidence>
<dbReference type="InterPro" id="IPR006439">
    <property type="entry name" value="HAD-SF_hydro_IA"/>
</dbReference>
<keyword evidence="3" id="KW-0460">Magnesium</keyword>
<protein>
    <submittedName>
        <fullName evidence="4">Putative hydrolase of the HAD superfamily</fullName>
    </submittedName>
</protein>
<keyword evidence="5" id="KW-1185">Reference proteome</keyword>
<organism evidence="4 5">
    <name type="scientific">Sphaerotilus mobilis</name>
    <dbReference type="NCBI Taxonomy" id="47994"/>
    <lineage>
        <taxon>Bacteria</taxon>
        <taxon>Pseudomonadati</taxon>
        <taxon>Pseudomonadota</taxon>
        <taxon>Betaproteobacteria</taxon>
        <taxon>Burkholderiales</taxon>
        <taxon>Sphaerotilaceae</taxon>
        <taxon>Sphaerotilus</taxon>
    </lineage>
</organism>
<dbReference type="GO" id="GO:0016787">
    <property type="term" value="F:hydrolase activity"/>
    <property type="evidence" value="ECO:0007669"/>
    <property type="project" value="UniProtKB-KW"/>
</dbReference>
<dbReference type="InterPro" id="IPR051400">
    <property type="entry name" value="HAD-like_hydrolase"/>
</dbReference>
<name>A0A4Q7LQT8_9BURK</name>
<dbReference type="SUPFAM" id="SSF56784">
    <property type="entry name" value="HAD-like"/>
    <property type="match status" value="1"/>
</dbReference>
<dbReference type="InterPro" id="IPR023214">
    <property type="entry name" value="HAD_sf"/>
</dbReference>
<dbReference type="AlphaFoldDB" id="A0A4Q7LQT8"/>
<dbReference type="GO" id="GO:0009231">
    <property type="term" value="P:riboflavin biosynthetic process"/>
    <property type="evidence" value="ECO:0007669"/>
    <property type="project" value="TreeGrafter"/>
</dbReference>
<gene>
    <name evidence="4" type="ORF">EV685_1617</name>
</gene>
<dbReference type="Gene3D" id="3.40.50.1000">
    <property type="entry name" value="HAD superfamily/HAD-like"/>
    <property type="match status" value="1"/>
</dbReference>
<dbReference type="Proteomes" id="UP000293433">
    <property type="component" value="Unassembled WGS sequence"/>
</dbReference>
<evidence type="ECO:0000313" key="4">
    <source>
        <dbReference type="EMBL" id="RZS57054.1"/>
    </source>
</evidence>
<dbReference type="PANTHER" id="PTHR46470:SF4">
    <property type="entry name" value="5-AMINO-6-(5-PHOSPHO-D-RIBITYLAMINO)URACIL PHOSPHATASE YIGB"/>
    <property type="match status" value="1"/>
</dbReference>
<dbReference type="EMBL" id="SGWV01000008">
    <property type="protein sequence ID" value="RZS57054.1"/>
    <property type="molecule type" value="Genomic_DNA"/>
</dbReference>
<dbReference type="PANTHER" id="PTHR46470">
    <property type="entry name" value="N-ACYLNEURAMINATE-9-PHOSPHATASE"/>
    <property type="match status" value="1"/>
</dbReference>
<dbReference type="InterPro" id="IPR036412">
    <property type="entry name" value="HAD-like_sf"/>
</dbReference>
<reference evidence="4 5" key="1">
    <citation type="submission" date="2019-02" db="EMBL/GenBank/DDBJ databases">
        <title>Genomic Encyclopedia of Type Strains, Phase IV (KMG-IV): sequencing the most valuable type-strain genomes for metagenomic binning, comparative biology and taxonomic classification.</title>
        <authorList>
            <person name="Goeker M."/>
        </authorList>
    </citation>
    <scope>NUCLEOTIDE SEQUENCE [LARGE SCALE GENOMIC DNA]</scope>
    <source>
        <strain evidence="4 5">DSM 10617</strain>
    </source>
</reference>
<dbReference type="PRINTS" id="PR00413">
    <property type="entry name" value="HADHALOGNASE"/>
</dbReference>
<comment type="caution">
    <text evidence="4">The sequence shown here is derived from an EMBL/GenBank/DDBJ whole genome shotgun (WGS) entry which is preliminary data.</text>
</comment>
<keyword evidence="2 4" id="KW-0378">Hydrolase</keyword>
<dbReference type="Pfam" id="PF00702">
    <property type="entry name" value="Hydrolase"/>
    <property type="match status" value="1"/>
</dbReference>
<evidence type="ECO:0000313" key="5">
    <source>
        <dbReference type="Proteomes" id="UP000293433"/>
    </source>
</evidence>
<proteinExistence type="predicted"/>